<accession>A0ABP9YCT5</accession>
<sequence length="138" mass="16109">MDDQYEIVEDHNNEVDSYSVTLNGFIFCTRHGLEVCEKCPTDNRSANNMVVEDMLQEKLSEEEFSTKWKGDERDPFVITHKWTRLNKGKPGCIAHKTVACEECFNWGEKLYRGIHGGRKPRVSRLQRKSKGRETDRIE</sequence>
<organism evidence="1 2">
    <name type="scientific">Helicostylum pulchrum</name>
    <dbReference type="NCBI Taxonomy" id="562976"/>
    <lineage>
        <taxon>Eukaryota</taxon>
        <taxon>Fungi</taxon>
        <taxon>Fungi incertae sedis</taxon>
        <taxon>Mucoromycota</taxon>
        <taxon>Mucoromycotina</taxon>
        <taxon>Mucoromycetes</taxon>
        <taxon>Mucorales</taxon>
        <taxon>Mucorineae</taxon>
        <taxon>Mucoraceae</taxon>
        <taxon>Helicostylum</taxon>
    </lineage>
</organism>
<dbReference type="EMBL" id="BAABUJ010000038">
    <property type="protein sequence ID" value="GAA5804769.1"/>
    <property type="molecule type" value="Genomic_DNA"/>
</dbReference>
<dbReference type="Proteomes" id="UP001476247">
    <property type="component" value="Unassembled WGS sequence"/>
</dbReference>
<keyword evidence="2" id="KW-1185">Reference proteome</keyword>
<proteinExistence type="predicted"/>
<protein>
    <submittedName>
        <fullName evidence="1">Uncharacterized protein</fullName>
    </submittedName>
</protein>
<gene>
    <name evidence="1" type="ORF">HPULCUR_010276</name>
</gene>
<name>A0ABP9YCT5_9FUNG</name>
<evidence type="ECO:0000313" key="1">
    <source>
        <dbReference type="EMBL" id="GAA5804769.1"/>
    </source>
</evidence>
<evidence type="ECO:0000313" key="2">
    <source>
        <dbReference type="Proteomes" id="UP001476247"/>
    </source>
</evidence>
<comment type="caution">
    <text evidence="1">The sequence shown here is derived from an EMBL/GenBank/DDBJ whole genome shotgun (WGS) entry which is preliminary data.</text>
</comment>
<reference evidence="1 2" key="1">
    <citation type="submission" date="2024-04" db="EMBL/GenBank/DDBJ databases">
        <title>genome sequences of Mucor flavus KT1a and Helicostylum pulchrum KT1b strains isolation_sourced from the surface of a dry-aged beef.</title>
        <authorList>
            <person name="Toyotome T."/>
            <person name="Hosono M."/>
            <person name="Torimaru M."/>
            <person name="Fukuda K."/>
            <person name="Mikami N."/>
        </authorList>
    </citation>
    <scope>NUCLEOTIDE SEQUENCE [LARGE SCALE GENOMIC DNA]</scope>
    <source>
        <strain evidence="1 2">KT1b</strain>
    </source>
</reference>